<feature type="transmembrane region" description="Helical" evidence="1">
    <location>
        <begin position="36"/>
        <end position="60"/>
    </location>
</feature>
<sequence>MFKNYSGMSLAVAAFSCLLLAFISLGTMVVSLASGSTLAVIAGVCLVVFMTAAIIGFRMSAVRLANARKRGGGATSAGVFGEALRRDQVDRYLQTYRGAH</sequence>
<dbReference type="OrthoDB" id="4735475at2"/>
<accession>A0A1X1RF59</accession>
<keyword evidence="1" id="KW-1133">Transmembrane helix</keyword>
<keyword evidence="1" id="KW-0472">Membrane</keyword>
<evidence type="ECO:0000313" key="2">
    <source>
        <dbReference type="EMBL" id="ORV04222.1"/>
    </source>
</evidence>
<dbReference type="EMBL" id="LQOJ01000031">
    <property type="protein sequence ID" value="ORV04222.1"/>
    <property type="molecule type" value="Genomic_DNA"/>
</dbReference>
<protein>
    <submittedName>
        <fullName evidence="2">Uncharacterized protein</fullName>
    </submittedName>
</protein>
<name>A0A1X1RF59_MYCFA</name>
<evidence type="ECO:0000256" key="1">
    <source>
        <dbReference type="SAM" id="Phobius"/>
    </source>
</evidence>
<keyword evidence="3" id="KW-1185">Reference proteome</keyword>
<keyword evidence="1" id="KW-0812">Transmembrane</keyword>
<dbReference type="AlphaFoldDB" id="A0A1X1RF59"/>
<organism evidence="2 3">
    <name type="scientific">Mycolicibacterium fallax</name>
    <name type="common">Mycobacterium fallax</name>
    <dbReference type="NCBI Taxonomy" id="1793"/>
    <lineage>
        <taxon>Bacteria</taxon>
        <taxon>Bacillati</taxon>
        <taxon>Actinomycetota</taxon>
        <taxon>Actinomycetes</taxon>
        <taxon>Mycobacteriales</taxon>
        <taxon>Mycobacteriaceae</taxon>
        <taxon>Mycolicibacterium</taxon>
    </lineage>
</organism>
<evidence type="ECO:0000313" key="3">
    <source>
        <dbReference type="Proteomes" id="UP000193484"/>
    </source>
</evidence>
<reference evidence="2 3" key="1">
    <citation type="submission" date="2016-01" db="EMBL/GenBank/DDBJ databases">
        <title>The new phylogeny of the genus Mycobacterium.</title>
        <authorList>
            <person name="Tarcisio F."/>
            <person name="Conor M."/>
            <person name="Antonella G."/>
            <person name="Elisabetta G."/>
            <person name="Giulia F.S."/>
            <person name="Sara T."/>
            <person name="Anna F."/>
            <person name="Clotilde B."/>
            <person name="Roberto B."/>
            <person name="Veronica D.S."/>
            <person name="Fabio R."/>
            <person name="Monica P."/>
            <person name="Olivier J."/>
            <person name="Enrico T."/>
            <person name="Nicola S."/>
        </authorList>
    </citation>
    <scope>NUCLEOTIDE SEQUENCE [LARGE SCALE GENOMIC DNA]</scope>
    <source>
        <strain evidence="2 3">DSM 44179</strain>
    </source>
</reference>
<gene>
    <name evidence="2" type="ORF">AWC04_08690</name>
</gene>
<dbReference type="RefSeq" id="WP_085095136.1">
    <property type="nucleotide sequence ID" value="NZ_AP022603.1"/>
</dbReference>
<dbReference type="Proteomes" id="UP000193484">
    <property type="component" value="Unassembled WGS sequence"/>
</dbReference>
<proteinExistence type="predicted"/>
<comment type="caution">
    <text evidence="2">The sequence shown here is derived from an EMBL/GenBank/DDBJ whole genome shotgun (WGS) entry which is preliminary data.</text>
</comment>
<dbReference type="PROSITE" id="PS51257">
    <property type="entry name" value="PROKAR_LIPOPROTEIN"/>
    <property type="match status" value="1"/>
</dbReference>